<dbReference type="PANTHER" id="PTHR38761:SF1">
    <property type="entry name" value="GLUTAMATE--CYSTEINE LIGASE"/>
    <property type="match status" value="1"/>
</dbReference>
<dbReference type="SUPFAM" id="SSF55931">
    <property type="entry name" value="Glutamine synthetase/guanido kinase"/>
    <property type="match status" value="1"/>
</dbReference>
<dbReference type="GO" id="GO:0046872">
    <property type="term" value="F:metal ion binding"/>
    <property type="evidence" value="ECO:0007669"/>
    <property type="project" value="TreeGrafter"/>
</dbReference>
<evidence type="ECO:0000313" key="14">
    <source>
        <dbReference type="Proteomes" id="UP000185680"/>
    </source>
</evidence>
<evidence type="ECO:0000256" key="3">
    <source>
        <dbReference type="ARBA" id="ARBA00022598"/>
    </source>
</evidence>
<keyword evidence="6 8" id="KW-0067">ATP-binding</keyword>
<gene>
    <name evidence="8" type="primary">gshA</name>
    <name evidence="11" type="ORF">LPB072_06955</name>
    <name evidence="12" type="ORF">LPB72_16440</name>
</gene>
<evidence type="ECO:0000256" key="7">
    <source>
        <dbReference type="ARBA" id="ARBA00048819"/>
    </source>
</evidence>
<reference evidence="12 13" key="1">
    <citation type="submission" date="2016-02" db="EMBL/GenBank/DDBJ databases">
        <title>Draft genome sequence of Hydrogenophaga sp. LPB0072.</title>
        <authorList>
            <person name="Shin S.-K."/>
            <person name="Yi H."/>
        </authorList>
    </citation>
    <scope>NUCLEOTIDE SEQUENCE [LARGE SCALE GENOMIC DNA]</scope>
    <source>
        <strain evidence="12 13">LPB0072</strain>
    </source>
</reference>
<keyword evidence="5 8" id="KW-0547">Nucleotide-binding</keyword>
<evidence type="ECO:0000313" key="13">
    <source>
        <dbReference type="Proteomes" id="UP000185657"/>
    </source>
</evidence>
<comment type="similarity">
    <text evidence="2 8">Belongs to the glutamate--cysteine ligase type 1 family. Type 1 subfamily.</text>
</comment>
<sequence>MTSLQQRLDAISGDRLLGQKRGLEKESLRSQPDGKLALTPHPAALGSALTHPHITTDYSESQLELITGVHASVDACLAELTEVHQYTARVLHKPGQSSGDEMMWASSMPCGLPTDETIPLGRYGSSNVGRAKSVYRMGLGHRYGRRMQTISGIHYNWSMPGIDNDGYFALIRNFRRHAFLLLALFGASPAVCSSFLAGREHDLQPLGNGGSFYKPFGTTLRMGRLGYQSDAQATLGVSYNGLEGYAASLHDALTRPWPAYEAIGVRNPGGDYNQLATTLLQIENEFYGTIRPKRVIQPGERPLHALRERGVEYVEVRLLDLNPFETIGIAAPTLRFLDVFLMHCLLSESPPDTPDEIHEITQNQQLTASRGREPGLRLTRHGESLTLTQWGAEIIGGLMPIAQAMDAAHGGDAHVQAVAAAGASLAAPDTLPSARVLAAVRNEHSDSFVSFVRAQSLQTHNHLLDLPWSSGQQARYEAMAAKSLDDQRAIEANDTMPFDVYREEYTSPARLGRAAYEPVHHDV</sequence>
<evidence type="ECO:0000313" key="11">
    <source>
        <dbReference type="EMBL" id="AOW12622.1"/>
    </source>
</evidence>
<dbReference type="STRING" id="1763535.LPB072_06955"/>
<dbReference type="Pfam" id="PF04262">
    <property type="entry name" value="Glu_cys_ligase"/>
    <property type="match status" value="1"/>
</dbReference>
<dbReference type="RefSeq" id="WP_066093181.1">
    <property type="nucleotide sequence ID" value="NZ_CP017476.1"/>
</dbReference>
<comment type="catalytic activity">
    <reaction evidence="7 8 9">
        <text>L-cysteine + L-glutamate + ATP = gamma-L-glutamyl-L-cysteine + ADP + phosphate + H(+)</text>
        <dbReference type="Rhea" id="RHEA:13285"/>
        <dbReference type="ChEBI" id="CHEBI:15378"/>
        <dbReference type="ChEBI" id="CHEBI:29985"/>
        <dbReference type="ChEBI" id="CHEBI:30616"/>
        <dbReference type="ChEBI" id="CHEBI:35235"/>
        <dbReference type="ChEBI" id="CHEBI:43474"/>
        <dbReference type="ChEBI" id="CHEBI:58173"/>
        <dbReference type="ChEBI" id="CHEBI:456216"/>
        <dbReference type="EC" id="6.3.2.2"/>
    </reaction>
</comment>
<dbReference type="InterPro" id="IPR006334">
    <property type="entry name" value="Glut_cys_ligase"/>
</dbReference>
<dbReference type="EMBL" id="CP017476">
    <property type="protein sequence ID" value="AOW12622.1"/>
    <property type="molecule type" value="Genomic_DNA"/>
</dbReference>
<accession>A0A167H8P5</accession>
<evidence type="ECO:0000313" key="12">
    <source>
        <dbReference type="EMBL" id="OAD40493.1"/>
    </source>
</evidence>
<dbReference type="EMBL" id="LVWD01000030">
    <property type="protein sequence ID" value="OAD40493.1"/>
    <property type="molecule type" value="Genomic_DNA"/>
</dbReference>
<protein>
    <recommendedName>
        <fullName evidence="8">Glutamate--cysteine ligase</fullName>
        <ecNumber evidence="8">6.3.2.2</ecNumber>
    </recommendedName>
    <alternativeName>
        <fullName evidence="8">Gamma-ECS</fullName>
        <shortName evidence="8">GCS</shortName>
    </alternativeName>
    <alternativeName>
        <fullName evidence="8">Gamma-glutamylcysteine synthetase</fullName>
    </alternativeName>
</protein>
<dbReference type="GO" id="GO:0005829">
    <property type="term" value="C:cytosol"/>
    <property type="evidence" value="ECO:0007669"/>
    <property type="project" value="TreeGrafter"/>
</dbReference>
<dbReference type="AlphaFoldDB" id="A0A167H8P5"/>
<evidence type="ECO:0000256" key="2">
    <source>
        <dbReference type="ARBA" id="ARBA00008772"/>
    </source>
</evidence>
<dbReference type="EC" id="6.3.2.2" evidence="8"/>
<evidence type="ECO:0000256" key="1">
    <source>
        <dbReference type="ARBA" id="ARBA00005006"/>
    </source>
</evidence>
<evidence type="ECO:0000256" key="6">
    <source>
        <dbReference type="ARBA" id="ARBA00022840"/>
    </source>
</evidence>
<feature type="domain" description="Glutamate--cysteine ligase" evidence="10">
    <location>
        <begin position="15"/>
        <end position="365"/>
    </location>
</feature>
<keyword evidence="4 8" id="KW-0317">Glutathione biosynthesis</keyword>
<dbReference type="OrthoDB" id="9803907at2"/>
<evidence type="ECO:0000256" key="8">
    <source>
        <dbReference type="HAMAP-Rule" id="MF_00578"/>
    </source>
</evidence>
<organism evidence="11 14">
    <name type="scientific">Hydrogenophaga crassostreae</name>
    <dbReference type="NCBI Taxonomy" id="1763535"/>
    <lineage>
        <taxon>Bacteria</taxon>
        <taxon>Pseudomonadati</taxon>
        <taxon>Pseudomonadota</taxon>
        <taxon>Betaproteobacteria</taxon>
        <taxon>Burkholderiales</taxon>
        <taxon>Comamonadaceae</taxon>
        <taxon>Hydrogenophaga</taxon>
    </lineage>
</organism>
<evidence type="ECO:0000256" key="9">
    <source>
        <dbReference type="RuleBase" id="RU004391"/>
    </source>
</evidence>
<proteinExistence type="inferred from homology"/>
<dbReference type="HAMAP" id="MF_00578">
    <property type="entry name" value="Glu_cys_ligase"/>
    <property type="match status" value="1"/>
</dbReference>
<reference evidence="11 14" key="2">
    <citation type="submission" date="2016-10" db="EMBL/GenBank/DDBJ databases">
        <title>Hydorgenophaga sp. LPB0072 isolated from gastropod.</title>
        <authorList>
            <person name="Kim E."/>
            <person name="Yi H."/>
        </authorList>
    </citation>
    <scope>NUCLEOTIDE SEQUENCE [LARGE SCALE GENOMIC DNA]</scope>
    <source>
        <strain evidence="11 14">LPB0072</strain>
    </source>
</reference>
<keyword evidence="13" id="KW-1185">Reference proteome</keyword>
<dbReference type="GO" id="GO:0006750">
    <property type="term" value="P:glutathione biosynthetic process"/>
    <property type="evidence" value="ECO:0007669"/>
    <property type="project" value="UniProtKB-UniRule"/>
</dbReference>
<dbReference type="UniPathway" id="UPA00142">
    <property type="reaction ID" value="UER00209"/>
</dbReference>
<evidence type="ECO:0000256" key="4">
    <source>
        <dbReference type="ARBA" id="ARBA00022684"/>
    </source>
</evidence>
<comment type="pathway">
    <text evidence="1 8 9">Sulfur metabolism; glutathione biosynthesis; glutathione from L-cysteine and L-glutamate: step 1/2.</text>
</comment>
<evidence type="ECO:0000256" key="5">
    <source>
        <dbReference type="ARBA" id="ARBA00022741"/>
    </source>
</evidence>
<dbReference type="InterPro" id="IPR014746">
    <property type="entry name" value="Gln_synth/guanido_kin_cat_dom"/>
</dbReference>
<dbReference type="PANTHER" id="PTHR38761">
    <property type="entry name" value="GLUTAMATE--CYSTEINE LIGASE"/>
    <property type="match status" value="1"/>
</dbReference>
<dbReference type="GO" id="GO:0004357">
    <property type="term" value="F:glutamate-cysteine ligase activity"/>
    <property type="evidence" value="ECO:0007669"/>
    <property type="project" value="UniProtKB-UniRule"/>
</dbReference>
<keyword evidence="3 8" id="KW-0436">Ligase</keyword>
<dbReference type="Gene3D" id="3.30.590.20">
    <property type="match status" value="1"/>
</dbReference>
<dbReference type="InterPro" id="IPR007370">
    <property type="entry name" value="Glu_cys_ligase"/>
</dbReference>
<dbReference type="GO" id="GO:0005524">
    <property type="term" value="F:ATP binding"/>
    <property type="evidence" value="ECO:0007669"/>
    <property type="project" value="UniProtKB-KW"/>
</dbReference>
<dbReference type="Proteomes" id="UP000185657">
    <property type="component" value="Unassembled WGS sequence"/>
</dbReference>
<name>A0A167H8P5_9BURK</name>
<dbReference type="Proteomes" id="UP000185680">
    <property type="component" value="Chromosome"/>
</dbReference>
<dbReference type="KEGG" id="hyl:LPB072_06955"/>
<evidence type="ECO:0000259" key="10">
    <source>
        <dbReference type="Pfam" id="PF04262"/>
    </source>
</evidence>